<dbReference type="Gene3D" id="3.30.300.30">
    <property type="match status" value="1"/>
</dbReference>
<dbReference type="EC" id="6.2.1.26" evidence="5"/>
<dbReference type="PROSITE" id="PS00455">
    <property type="entry name" value="AMP_BINDING"/>
    <property type="match status" value="1"/>
</dbReference>
<dbReference type="PANTHER" id="PTHR43767:SF1">
    <property type="entry name" value="NONRIBOSOMAL PEPTIDE SYNTHASE PES1 (EUROFUNG)-RELATED"/>
    <property type="match status" value="1"/>
</dbReference>
<sequence>MHRFVTEDAGEIMEWTEIEPVRVVPDWLQQRSEQQPTRVAIASPDGSWTYHELYDAACKYAASLRNLGVLEGQRVAVLAKKGARYALMLHALMQLNAVIVPLNWRLTGEELAQQLADCEAVMLLHDAACASLAADLCEFYQVRLGAHAIEQLPRSTEPIARHNVDLVRPHALIYTSGTTGRSKGAIITYQNHWWGAMASVLQLGLDANERWLVPMPLFHVGGMAVLIRSLIYGTTVVIHNGFDETAVNRAIEQEGITLLSVVPAMLQRMLDHRTRPYPATLRSVLLGGSAAPRPLLEQALALGVPINQSYGLTEANTQVTTLQSVDALRKVGSSGKPLAVTRVAIDTPDGLTHAPNVEGEIAIQGPTVVSGYYHRPEANARSFRDGWFYTGDIGVFDEEGYLFVLDRRADLIVSGGENVYPAEVESVLAQHPQVLESAVVGQADARWGQVPVAFVVAAGNVAEETLITHCRTHLAAYKVPKAVYLLKELPRNASGKLLRRALKERLSR</sequence>
<organism evidence="8 9">
    <name type="scientific">Alicyclobacillus fodiniaquatilis</name>
    <dbReference type="NCBI Taxonomy" id="1661150"/>
    <lineage>
        <taxon>Bacteria</taxon>
        <taxon>Bacillati</taxon>
        <taxon>Bacillota</taxon>
        <taxon>Bacilli</taxon>
        <taxon>Bacillales</taxon>
        <taxon>Alicyclobacillaceae</taxon>
        <taxon>Alicyclobacillus</taxon>
    </lineage>
</organism>
<evidence type="ECO:0000256" key="4">
    <source>
        <dbReference type="ARBA" id="ARBA00022840"/>
    </source>
</evidence>
<gene>
    <name evidence="5" type="primary">menE</name>
    <name evidence="8" type="ORF">ACFSB2_00490</name>
</gene>
<reference evidence="9" key="1">
    <citation type="journal article" date="2019" name="Int. J. Syst. Evol. Microbiol.">
        <title>The Global Catalogue of Microorganisms (GCM) 10K type strain sequencing project: providing services to taxonomists for standard genome sequencing and annotation.</title>
        <authorList>
            <consortium name="The Broad Institute Genomics Platform"/>
            <consortium name="The Broad Institute Genome Sequencing Center for Infectious Disease"/>
            <person name="Wu L."/>
            <person name="Ma J."/>
        </authorList>
    </citation>
    <scope>NUCLEOTIDE SEQUENCE [LARGE SCALE GENOMIC DNA]</scope>
    <source>
        <strain evidence="9">CGMCC 1.12286</strain>
    </source>
</reference>
<accession>A0ABW4JBC5</accession>
<dbReference type="NCBIfam" id="TIGR01923">
    <property type="entry name" value="menE"/>
    <property type="match status" value="1"/>
</dbReference>
<keyword evidence="4 5" id="KW-0067">ATP-binding</keyword>
<evidence type="ECO:0000259" key="7">
    <source>
        <dbReference type="Pfam" id="PF13193"/>
    </source>
</evidence>
<dbReference type="Pfam" id="PF00501">
    <property type="entry name" value="AMP-binding"/>
    <property type="match status" value="1"/>
</dbReference>
<comment type="catalytic activity">
    <reaction evidence="5">
        <text>2-succinylbenzoate + ATP + CoA = 2-succinylbenzoyl-CoA + AMP + diphosphate</text>
        <dbReference type="Rhea" id="RHEA:17009"/>
        <dbReference type="ChEBI" id="CHEBI:18325"/>
        <dbReference type="ChEBI" id="CHEBI:30616"/>
        <dbReference type="ChEBI" id="CHEBI:33019"/>
        <dbReference type="ChEBI" id="CHEBI:57287"/>
        <dbReference type="ChEBI" id="CHEBI:57364"/>
        <dbReference type="ChEBI" id="CHEBI:456215"/>
        <dbReference type="EC" id="6.2.1.26"/>
    </reaction>
</comment>
<evidence type="ECO:0000313" key="9">
    <source>
        <dbReference type="Proteomes" id="UP001597079"/>
    </source>
</evidence>
<comment type="function">
    <text evidence="5">Converts 2-succinylbenzoate (OSB) to 2-succinylbenzoyl-CoA (OSB-CoA).</text>
</comment>
<feature type="domain" description="AMP-binding enzyme C-terminal" evidence="7">
    <location>
        <begin position="423"/>
        <end position="496"/>
    </location>
</feature>
<keyword evidence="3 5" id="KW-0547">Nucleotide-binding</keyword>
<comment type="caution">
    <text evidence="8">The sequence shown here is derived from an EMBL/GenBank/DDBJ whole genome shotgun (WGS) entry which is preliminary data.</text>
</comment>
<evidence type="ECO:0000256" key="1">
    <source>
        <dbReference type="ARBA" id="ARBA00022428"/>
    </source>
</evidence>
<dbReference type="InterPro" id="IPR025110">
    <property type="entry name" value="AMP-bd_C"/>
</dbReference>
<dbReference type="InterPro" id="IPR020845">
    <property type="entry name" value="AMP-binding_CS"/>
</dbReference>
<comment type="similarity">
    <text evidence="5">Belongs to the ATP-dependent AMP-binding enzyme family. MenE subfamily.</text>
</comment>
<feature type="domain" description="AMP-dependent synthetase/ligase" evidence="6">
    <location>
        <begin position="29"/>
        <end position="373"/>
    </location>
</feature>
<dbReference type="HAMAP" id="MF_00731">
    <property type="entry name" value="MenE"/>
    <property type="match status" value="1"/>
</dbReference>
<comment type="pathway">
    <text evidence="5">Quinol/quinone metabolism; menaquinone biosynthesis.</text>
</comment>
<dbReference type="Gene3D" id="3.40.50.12780">
    <property type="entry name" value="N-terminal domain of ligase-like"/>
    <property type="match status" value="1"/>
</dbReference>
<comment type="pathway">
    <text evidence="5">Quinol/quinone metabolism; 1,4-dihydroxy-2-naphthoate biosynthesis; 1,4-dihydroxy-2-naphthoate from chorismate: step 5/7.</text>
</comment>
<dbReference type="InterPro" id="IPR045851">
    <property type="entry name" value="AMP-bd_C_sf"/>
</dbReference>
<dbReference type="InterPro" id="IPR010192">
    <property type="entry name" value="MenE"/>
</dbReference>
<keyword evidence="1 5" id="KW-0474">Menaquinone biosynthesis</keyword>
<keyword evidence="2 5" id="KW-0436">Ligase</keyword>
<protein>
    <recommendedName>
        <fullName evidence="5">2-succinylbenzoate--CoA ligase</fullName>
        <ecNumber evidence="5">6.2.1.26</ecNumber>
    </recommendedName>
    <alternativeName>
        <fullName evidence="5">o-succinylbenzoyl-CoA synthetase</fullName>
        <shortName evidence="5">OSB-CoA synthetase</shortName>
    </alternativeName>
</protein>
<dbReference type="NCBIfam" id="NF002966">
    <property type="entry name" value="PRK03640.1"/>
    <property type="match status" value="1"/>
</dbReference>
<evidence type="ECO:0000256" key="5">
    <source>
        <dbReference type="HAMAP-Rule" id="MF_00731"/>
    </source>
</evidence>
<dbReference type="Proteomes" id="UP001597079">
    <property type="component" value="Unassembled WGS sequence"/>
</dbReference>
<evidence type="ECO:0000313" key="8">
    <source>
        <dbReference type="EMBL" id="MFD1673198.1"/>
    </source>
</evidence>
<proteinExistence type="inferred from homology"/>
<dbReference type="RefSeq" id="WP_377940545.1">
    <property type="nucleotide sequence ID" value="NZ_JBHUCX010000002.1"/>
</dbReference>
<dbReference type="GO" id="GO:0008756">
    <property type="term" value="F:o-succinylbenzoate-CoA ligase activity"/>
    <property type="evidence" value="ECO:0007669"/>
    <property type="project" value="UniProtKB-EC"/>
</dbReference>
<keyword evidence="9" id="KW-1185">Reference proteome</keyword>
<name>A0ABW4JBC5_9BACL</name>
<evidence type="ECO:0000256" key="3">
    <source>
        <dbReference type="ARBA" id="ARBA00022741"/>
    </source>
</evidence>
<dbReference type="InterPro" id="IPR000873">
    <property type="entry name" value="AMP-dep_synth/lig_dom"/>
</dbReference>
<dbReference type="PANTHER" id="PTHR43767">
    <property type="entry name" value="LONG-CHAIN-FATTY-ACID--COA LIGASE"/>
    <property type="match status" value="1"/>
</dbReference>
<evidence type="ECO:0000256" key="2">
    <source>
        <dbReference type="ARBA" id="ARBA00022598"/>
    </source>
</evidence>
<evidence type="ECO:0000259" key="6">
    <source>
        <dbReference type="Pfam" id="PF00501"/>
    </source>
</evidence>
<dbReference type="Pfam" id="PF13193">
    <property type="entry name" value="AMP-binding_C"/>
    <property type="match status" value="1"/>
</dbReference>
<dbReference type="EMBL" id="JBHUCX010000002">
    <property type="protein sequence ID" value="MFD1673198.1"/>
    <property type="molecule type" value="Genomic_DNA"/>
</dbReference>
<dbReference type="InterPro" id="IPR042099">
    <property type="entry name" value="ANL_N_sf"/>
</dbReference>
<dbReference type="SUPFAM" id="SSF56801">
    <property type="entry name" value="Acetyl-CoA synthetase-like"/>
    <property type="match status" value="1"/>
</dbReference>
<dbReference type="InterPro" id="IPR050237">
    <property type="entry name" value="ATP-dep_AMP-bd_enzyme"/>
</dbReference>